<dbReference type="EMBL" id="MT143005">
    <property type="protein sequence ID" value="QJA91677.1"/>
    <property type="molecule type" value="Genomic_DNA"/>
</dbReference>
<keyword evidence="1" id="KW-0472">Membrane</keyword>
<feature type="transmembrane region" description="Helical" evidence="1">
    <location>
        <begin position="21"/>
        <end position="41"/>
    </location>
</feature>
<keyword evidence="1" id="KW-1133">Transmembrane helix</keyword>
<reference evidence="2" key="1">
    <citation type="submission" date="2020-03" db="EMBL/GenBank/DDBJ databases">
        <title>The deep terrestrial virosphere.</title>
        <authorList>
            <person name="Holmfeldt K."/>
            <person name="Nilsson E."/>
            <person name="Simone D."/>
            <person name="Lopez-Fernandez M."/>
            <person name="Wu X."/>
            <person name="de Brujin I."/>
            <person name="Lundin D."/>
            <person name="Andersson A."/>
            <person name="Bertilsson S."/>
            <person name="Dopson M."/>
        </authorList>
    </citation>
    <scope>NUCLEOTIDE SEQUENCE</scope>
    <source>
        <strain evidence="2">MM415B03290</strain>
    </source>
</reference>
<gene>
    <name evidence="2" type="ORF">MM415B03290_0003</name>
</gene>
<evidence type="ECO:0000256" key="1">
    <source>
        <dbReference type="SAM" id="Phobius"/>
    </source>
</evidence>
<dbReference type="AlphaFoldDB" id="A0A6M3L9F6"/>
<organism evidence="2">
    <name type="scientific">viral metagenome</name>
    <dbReference type="NCBI Taxonomy" id="1070528"/>
    <lineage>
        <taxon>unclassified sequences</taxon>
        <taxon>metagenomes</taxon>
        <taxon>organismal metagenomes</taxon>
    </lineage>
</organism>
<protein>
    <submittedName>
        <fullName evidence="2">Uncharacterized protein</fullName>
    </submittedName>
</protein>
<keyword evidence="1" id="KW-0812">Transmembrane</keyword>
<evidence type="ECO:0000313" key="2">
    <source>
        <dbReference type="EMBL" id="QJA91677.1"/>
    </source>
</evidence>
<name>A0A6M3L9F6_9ZZZZ</name>
<accession>A0A6M3L9F6</accession>
<sequence length="139" mass="15559">MGQDPQRDTESQAVYRSGWEMVGLLLVGMAMLPVHSTLALIERPWRILWMGLWACVFWMVMGALHGGFAGGGDKAEEKPVRRWTQEAPVLVGMPAGYQPVEIKPWLGAEPIIEVPHGLSQMDRIEALLRILAEKEGRKK</sequence>
<proteinExistence type="predicted"/>
<feature type="transmembrane region" description="Helical" evidence="1">
    <location>
        <begin position="47"/>
        <end position="68"/>
    </location>
</feature>